<keyword evidence="10" id="KW-0969">Cilium</keyword>
<dbReference type="Pfam" id="PF22638">
    <property type="entry name" value="FlgK_D1"/>
    <property type="match status" value="1"/>
</dbReference>
<dbReference type="InterPro" id="IPR002371">
    <property type="entry name" value="FlgK"/>
</dbReference>
<dbReference type="SUPFAM" id="SSF64518">
    <property type="entry name" value="Phase 1 flagellin"/>
    <property type="match status" value="1"/>
</dbReference>
<name>A0A5C4T7C7_9BACL</name>
<dbReference type="Pfam" id="PF06429">
    <property type="entry name" value="Flg_bbr_C"/>
    <property type="match status" value="1"/>
</dbReference>
<keyword evidence="6 7" id="KW-0975">Bacterial flagellum</keyword>
<dbReference type="OrthoDB" id="9802553at2"/>
<evidence type="ECO:0000256" key="5">
    <source>
        <dbReference type="ARBA" id="ARBA00022525"/>
    </source>
</evidence>
<evidence type="ECO:0000256" key="4">
    <source>
        <dbReference type="ARBA" id="ARBA00016244"/>
    </source>
</evidence>
<dbReference type="InterPro" id="IPR053927">
    <property type="entry name" value="FlgK_helical"/>
</dbReference>
<evidence type="ECO:0000256" key="2">
    <source>
        <dbReference type="ARBA" id="ARBA00004613"/>
    </source>
</evidence>
<organism evidence="10 11">
    <name type="scientific">Paenibacillus hemerocallicola</name>
    <dbReference type="NCBI Taxonomy" id="1172614"/>
    <lineage>
        <taxon>Bacteria</taxon>
        <taxon>Bacillati</taxon>
        <taxon>Bacillota</taxon>
        <taxon>Bacilli</taxon>
        <taxon>Bacillales</taxon>
        <taxon>Paenibacillaceae</taxon>
        <taxon>Paenibacillus</taxon>
    </lineage>
</organism>
<dbReference type="PANTHER" id="PTHR30033">
    <property type="entry name" value="FLAGELLAR HOOK-ASSOCIATED PROTEIN 1"/>
    <property type="match status" value="1"/>
</dbReference>
<reference evidence="10 11" key="1">
    <citation type="submission" date="2019-05" db="EMBL/GenBank/DDBJ databases">
        <title>We sequenced the genome of Paenibacillus hemerocallicola KCTC 33185 for further insight into its adaptation and study the phylogeny of Paenibacillus.</title>
        <authorList>
            <person name="Narsing Rao M.P."/>
        </authorList>
    </citation>
    <scope>NUCLEOTIDE SEQUENCE [LARGE SCALE GENOMIC DNA]</scope>
    <source>
        <strain evidence="10 11">KCTC 33185</strain>
    </source>
</reference>
<protein>
    <recommendedName>
        <fullName evidence="4 7">Flagellar hook-associated protein 1</fullName>
        <shortName evidence="7">HAP1</shortName>
    </recommendedName>
</protein>
<sequence>MRSTFGGLEIAKRSLFTHQAALTTTGHNISNTNTAGYTRQTVKFVAARPMEAVGMQRSNLPGQSGQGVEFSGIERIREQFLDDQFINEQKSLGEWTIRSDTLEKLEKVINEPSDTGIRQTIEGFWNAWQELTKNPDSMTNRVLVKERTIAMTDALNDTATKLNDLSKDLTENVGVKAQQIDTILGQVARLNNEIFRVEGLGNDANDLRDQRDLLVDDLSKMINISVTEQTSGYNITMGNASLVEGNTKQVEVTPAYLEAAFNGNMQTGEVYGMILSRDSIVKSYVDELNTMVKSMVNGQVEITLPANTMLPTGVTLTATDGTTVTGTLTAEKTVRVNGLNGLHQLGYDMNGNPGAPFFQMTTGSEAATLKLNQSILDDVFTIAAANRTYVDEEGNTKVVQGSNELALLVAGLRNKKLEYTSGQTGTVDDFFRSIITKLGIEGQEAHRQMANQQVLVEHVQSRRQSVSGVSLDEEMANMIKYQHAYNAAARAMTTYDEMLDKVINGMGVVGR</sequence>
<dbReference type="EMBL" id="VDCQ01000026">
    <property type="protein sequence ID" value="TNJ64755.1"/>
    <property type="molecule type" value="Genomic_DNA"/>
</dbReference>
<keyword evidence="10" id="KW-0282">Flagellum</keyword>
<accession>A0A5C4T7C7</accession>
<evidence type="ECO:0000256" key="3">
    <source>
        <dbReference type="ARBA" id="ARBA00009677"/>
    </source>
</evidence>
<gene>
    <name evidence="7 10" type="primary">flgK</name>
    <name evidence="10" type="ORF">FE784_19130</name>
</gene>
<dbReference type="GO" id="GO:0005198">
    <property type="term" value="F:structural molecule activity"/>
    <property type="evidence" value="ECO:0007669"/>
    <property type="project" value="UniProtKB-UniRule"/>
</dbReference>
<proteinExistence type="inferred from homology"/>
<dbReference type="GO" id="GO:0044780">
    <property type="term" value="P:bacterial-type flagellum assembly"/>
    <property type="evidence" value="ECO:0007669"/>
    <property type="project" value="InterPro"/>
</dbReference>
<dbReference type="PRINTS" id="PR01005">
    <property type="entry name" value="FLGHOOKAP1"/>
</dbReference>
<dbReference type="NCBIfam" id="TIGR02492">
    <property type="entry name" value="flgK_ends"/>
    <property type="match status" value="1"/>
</dbReference>
<dbReference type="AlphaFoldDB" id="A0A5C4T7C7"/>
<evidence type="ECO:0000259" key="8">
    <source>
        <dbReference type="Pfam" id="PF06429"/>
    </source>
</evidence>
<dbReference type="Proteomes" id="UP000307943">
    <property type="component" value="Unassembled WGS sequence"/>
</dbReference>
<evidence type="ECO:0000256" key="1">
    <source>
        <dbReference type="ARBA" id="ARBA00004365"/>
    </source>
</evidence>
<dbReference type="GO" id="GO:0005576">
    <property type="term" value="C:extracellular region"/>
    <property type="evidence" value="ECO:0007669"/>
    <property type="project" value="UniProtKB-SubCell"/>
</dbReference>
<evidence type="ECO:0000256" key="6">
    <source>
        <dbReference type="ARBA" id="ARBA00023143"/>
    </source>
</evidence>
<evidence type="ECO:0000256" key="7">
    <source>
        <dbReference type="RuleBase" id="RU362065"/>
    </source>
</evidence>
<keyword evidence="10" id="KW-0966">Cell projection</keyword>
<dbReference type="InterPro" id="IPR010930">
    <property type="entry name" value="Flg_bb/hook_C_dom"/>
</dbReference>
<comment type="similarity">
    <text evidence="3 7">Belongs to the flagella basal body rod proteins family.</text>
</comment>
<evidence type="ECO:0000313" key="10">
    <source>
        <dbReference type="EMBL" id="TNJ64755.1"/>
    </source>
</evidence>
<feature type="domain" description="Flagellar hook-associated protein FlgK helical" evidence="9">
    <location>
        <begin position="102"/>
        <end position="297"/>
    </location>
</feature>
<comment type="subcellular location">
    <subcellularLocation>
        <location evidence="1 7">Bacterial flagellum</location>
    </subcellularLocation>
    <subcellularLocation>
        <location evidence="2 7">Secreted</location>
    </subcellularLocation>
</comment>
<keyword evidence="5 7" id="KW-0964">Secreted</keyword>
<evidence type="ECO:0000259" key="9">
    <source>
        <dbReference type="Pfam" id="PF22638"/>
    </source>
</evidence>
<feature type="domain" description="Flagellar basal-body/hook protein C-terminal" evidence="8">
    <location>
        <begin position="465"/>
        <end position="504"/>
    </location>
</feature>
<comment type="caution">
    <text evidence="10">The sequence shown here is derived from an EMBL/GenBank/DDBJ whole genome shotgun (WGS) entry which is preliminary data.</text>
</comment>
<evidence type="ECO:0000313" key="11">
    <source>
        <dbReference type="Proteomes" id="UP000307943"/>
    </source>
</evidence>
<dbReference type="GO" id="GO:0009424">
    <property type="term" value="C:bacterial-type flagellum hook"/>
    <property type="evidence" value="ECO:0007669"/>
    <property type="project" value="UniProtKB-UniRule"/>
</dbReference>
<keyword evidence="11" id="KW-1185">Reference proteome</keyword>
<dbReference type="RefSeq" id="WP_139603826.1">
    <property type="nucleotide sequence ID" value="NZ_VDCQ01000026.1"/>
</dbReference>
<dbReference type="PANTHER" id="PTHR30033:SF1">
    <property type="entry name" value="FLAGELLAR HOOK-ASSOCIATED PROTEIN 1"/>
    <property type="match status" value="1"/>
</dbReference>